<feature type="region of interest" description="Disordered" evidence="1">
    <location>
        <begin position="20"/>
        <end position="44"/>
    </location>
</feature>
<dbReference type="AlphaFoldDB" id="A0A6I8M944"/>
<accession>A0A6I8M944</accession>
<gene>
    <name evidence="2" type="ORF">AA23TX_09187</name>
</gene>
<reference evidence="2 3" key="1">
    <citation type="submission" date="2019-09" db="EMBL/GenBank/DDBJ databases">
        <authorList>
            <person name="Leyn A S."/>
        </authorList>
    </citation>
    <scope>NUCLEOTIDE SEQUENCE [LARGE SCALE GENOMIC DNA]</scope>
    <source>
        <strain evidence="2">AA231_1</strain>
    </source>
</reference>
<evidence type="ECO:0000313" key="2">
    <source>
        <dbReference type="EMBL" id="VVJ24317.1"/>
    </source>
</evidence>
<evidence type="ECO:0000313" key="3">
    <source>
        <dbReference type="Proteomes" id="UP000399805"/>
    </source>
</evidence>
<proteinExistence type="predicted"/>
<sequence>MTRPRARRFAGAYAHVVGCGPPLPRSARDKARRSLCAHESGTGT</sequence>
<dbReference type="EMBL" id="CABVGP010000003">
    <property type="protein sequence ID" value="VVJ24317.1"/>
    <property type="molecule type" value="Genomic_DNA"/>
</dbReference>
<name>A0A6I8M944_9PSEU</name>
<dbReference type="Proteomes" id="UP000399805">
    <property type="component" value="Unassembled WGS sequence"/>
</dbReference>
<protein>
    <submittedName>
        <fullName evidence="2">Uncharacterized protein</fullName>
    </submittedName>
</protein>
<organism evidence="2 3">
    <name type="scientific">Amycolatopsis camponoti</name>
    <dbReference type="NCBI Taxonomy" id="2606593"/>
    <lineage>
        <taxon>Bacteria</taxon>
        <taxon>Bacillati</taxon>
        <taxon>Actinomycetota</taxon>
        <taxon>Actinomycetes</taxon>
        <taxon>Pseudonocardiales</taxon>
        <taxon>Pseudonocardiaceae</taxon>
        <taxon>Amycolatopsis</taxon>
    </lineage>
</organism>
<keyword evidence="3" id="KW-1185">Reference proteome</keyword>
<evidence type="ECO:0000256" key="1">
    <source>
        <dbReference type="SAM" id="MobiDB-lite"/>
    </source>
</evidence>